<gene>
    <name evidence="8" type="ORF">GCM10023081_20190</name>
</gene>
<evidence type="ECO:0000256" key="1">
    <source>
        <dbReference type="ARBA" id="ARBA00004651"/>
    </source>
</evidence>
<dbReference type="EMBL" id="BAABEO010000012">
    <property type="protein sequence ID" value="GAA3682060.1"/>
    <property type="molecule type" value="Genomic_DNA"/>
</dbReference>
<evidence type="ECO:0000313" key="8">
    <source>
        <dbReference type="EMBL" id="GAA3682060.1"/>
    </source>
</evidence>
<feature type="transmembrane region" description="Helical" evidence="6">
    <location>
        <begin position="283"/>
        <end position="303"/>
    </location>
</feature>
<sequence>MSAWEAWATGMGFLSGAGLWLVFVRLPAMRRVPFAERVAPQLRSGRPASRLLAAQDPSETPFGPLGRIMRPLFTDLVGWANRLNPVGGGLEDRLAKAGLSLAVPDFRASQLLWSGAAFLLAGAFVAFSAAAGTFNGLFSLVLLAGSAVGGFVLREWYLGEQIVRRRRRILGQFPSVAELMALAVGAGDTTIGAIERVCKTSRGDLTDEFTAALAEVRAGTPLVQALGNLSRRVDFPVMTRFVDAITVATERGTPLAQVLRAQAQDVRDSAKRELMETAGRKEIGMMVPVVFGILPLTIVFAVYPGLSLIDLNY</sequence>
<evidence type="ECO:0000256" key="3">
    <source>
        <dbReference type="ARBA" id="ARBA00022692"/>
    </source>
</evidence>
<evidence type="ECO:0000259" key="7">
    <source>
        <dbReference type="Pfam" id="PF00482"/>
    </source>
</evidence>
<dbReference type="PANTHER" id="PTHR35007:SF1">
    <property type="entry name" value="PILUS ASSEMBLY PROTEIN"/>
    <property type="match status" value="1"/>
</dbReference>
<keyword evidence="2" id="KW-1003">Cell membrane</keyword>
<keyword evidence="3 6" id="KW-0812">Transmembrane</keyword>
<dbReference type="PANTHER" id="PTHR35007">
    <property type="entry name" value="INTEGRAL MEMBRANE PROTEIN-RELATED"/>
    <property type="match status" value="1"/>
</dbReference>
<evidence type="ECO:0000256" key="2">
    <source>
        <dbReference type="ARBA" id="ARBA00022475"/>
    </source>
</evidence>
<dbReference type="InterPro" id="IPR018076">
    <property type="entry name" value="T2SS_GspF_dom"/>
</dbReference>
<feature type="transmembrane region" description="Helical" evidence="6">
    <location>
        <begin position="6"/>
        <end position="24"/>
    </location>
</feature>
<name>A0ABP7CAZ6_9MICC</name>
<evidence type="ECO:0000256" key="6">
    <source>
        <dbReference type="SAM" id="Phobius"/>
    </source>
</evidence>
<keyword evidence="5 6" id="KW-0472">Membrane</keyword>
<evidence type="ECO:0000256" key="5">
    <source>
        <dbReference type="ARBA" id="ARBA00023136"/>
    </source>
</evidence>
<dbReference type="RefSeq" id="WP_345150498.1">
    <property type="nucleotide sequence ID" value="NZ_BAABEO010000012.1"/>
</dbReference>
<feature type="domain" description="Type II secretion system protein GspF" evidence="7">
    <location>
        <begin position="178"/>
        <end position="301"/>
    </location>
</feature>
<evidence type="ECO:0000313" key="9">
    <source>
        <dbReference type="Proteomes" id="UP001500752"/>
    </source>
</evidence>
<evidence type="ECO:0000256" key="4">
    <source>
        <dbReference type="ARBA" id="ARBA00022989"/>
    </source>
</evidence>
<keyword evidence="4 6" id="KW-1133">Transmembrane helix</keyword>
<organism evidence="8 9">
    <name type="scientific">Arthrobacter ginkgonis</name>
    <dbReference type="NCBI Taxonomy" id="1630594"/>
    <lineage>
        <taxon>Bacteria</taxon>
        <taxon>Bacillati</taxon>
        <taxon>Actinomycetota</taxon>
        <taxon>Actinomycetes</taxon>
        <taxon>Micrococcales</taxon>
        <taxon>Micrococcaceae</taxon>
        <taxon>Arthrobacter</taxon>
    </lineage>
</organism>
<dbReference type="Proteomes" id="UP001500752">
    <property type="component" value="Unassembled WGS sequence"/>
</dbReference>
<accession>A0ABP7CAZ6</accession>
<feature type="transmembrane region" description="Helical" evidence="6">
    <location>
        <begin position="137"/>
        <end position="158"/>
    </location>
</feature>
<comment type="caution">
    <text evidence="8">The sequence shown here is derived from an EMBL/GenBank/DDBJ whole genome shotgun (WGS) entry which is preliminary data.</text>
</comment>
<proteinExistence type="predicted"/>
<protein>
    <submittedName>
        <fullName evidence="8">Type II secretion system F family protein</fullName>
    </submittedName>
</protein>
<dbReference type="Pfam" id="PF00482">
    <property type="entry name" value="T2SSF"/>
    <property type="match status" value="1"/>
</dbReference>
<feature type="transmembrane region" description="Helical" evidence="6">
    <location>
        <begin position="111"/>
        <end position="131"/>
    </location>
</feature>
<comment type="subcellular location">
    <subcellularLocation>
        <location evidence="1">Cell membrane</location>
        <topology evidence="1">Multi-pass membrane protein</topology>
    </subcellularLocation>
</comment>
<reference evidence="9" key="1">
    <citation type="journal article" date="2019" name="Int. J. Syst. Evol. Microbiol.">
        <title>The Global Catalogue of Microorganisms (GCM) 10K type strain sequencing project: providing services to taxonomists for standard genome sequencing and annotation.</title>
        <authorList>
            <consortium name="The Broad Institute Genomics Platform"/>
            <consortium name="The Broad Institute Genome Sequencing Center for Infectious Disease"/>
            <person name="Wu L."/>
            <person name="Ma J."/>
        </authorList>
    </citation>
    <scope>NUCLEOTIDE SEQUENCE [LARGE SCALE GENOMIC DNA]</scope>
    <source>
        <strain evidence="9">JCM 30742</strain>
    </source>
</reference>
<keyword evidence="9" id="KW-1185">Reference proteome</keyword>